<dbReference type="InterPro" id="IPR002104">
    <property type="entry name" value="Integrase_catalytic"/>
</dbReference>
<dbReference type="SUPFAM" id="SSF56349">
    <property type="entry name" value="DNA breaking-rejoining enzymes"/>
    <property type="match status" value="1"/>
</dbReference>
<name>A0A2A4SKT6_9DELT</name>
<dbReference type="PROSITE" id="PS51898">
    <property type="entry name" value="TYR_RECOMBINASE"/>
    <property type="match status" value="1"/>
</dbReference>
<dbReference type="GO" id="GO:0003677">
    <property type="term" value="F:DNA binding"/>
    <property type="evidence" value="ECO:0007669"/>
    <property type="project" value="UniProtKB-UniRule"/>
</dbReference>
<evidence type="ECO:0000256" key="4">
    <source>
        <dbReference type="PROSITE-ProRule" id="PRU01248"/>
    </source>
</evidence>
<dbReference type="AlphaFoldDB" id="A0A2A4SKT6"/>
<organism evidence="7 8">
    <name type="scientific">SAR324 cluster bacterium</name>
    <dbReference type="NCBI Taxonomy" id="2024889"/>
    <lineage>
        <taxon>Bacteria</taxon>
        <taxon>Deltaproteobacteria</taxon>
        <taxon>SAR324 cluster</taxon>
    </lineage>
</organism>
<evidence type="ECO:0000259" key="6">
    <source>
        <dbReference type="PROSITE" id="PS51900"/>
    </source>
</evidence>
<comment type="caution">
    <text evidence="7">The sequence shown here is derived from an EMBL/GenBank/DDBJ whole genome shotgun (WGS) entry which is preliminary data.</text>
</comment>
<dbReference type="InterPro" id="IPR013762">
    <property type="entry name" value="Integrase-like_cat_sf"/>
</dbReference>
<dbReference type="Pfam" id="PF02899">
    <property type="entry name" value="Phage_int_SAM_1"/>
    <property type="match status" value="1"/>
</dbReference>
<feature type="non-terminal residue" evidence="7">
    <location>
        <position position="278"/>
    </location>
</feature>
<keyword evidence="1" id="KW-0229">DNA integration</keyword>
<feature type="domain" description="Tyr recombinase" evidence="5">
    <location>
        <begin position="97"/>
        <end position="278"/>
    </location>
</feature>
<sequence length="278" mass="32394">MSLQKYLNQNYSASTVKAYASKIDYYLSSISNPKTASYSDLIDYLAGERKRQPSSSLQLLLQGIKKYYKYLIEKEIRADNPAQSIYLKTVKSNAPLILSKLLSNKELELLWNYFLTKEYRYKNRKNRNISLVGLLLKQGLRRREIEDLKTEHIDLEKGQIYIPSSPKTKARTLALETSQILPFYRYLKEDRPKLLLGKLPTNSLFITKNKKTEKATLLYYLVKTSKHLLKDKTVNISTIRMSVIATQFKRGHSLQQVQYFAGHLYPSTTERYKISNLQ</sequence>
<evidence type="ECO:0000259" key="5">
    <source>
        <dbReference type="PROSITE" id="PS51898"/>
    </source>
</evidence>
<evidence type="ECO:0000313" key="8">
    <source>
        <dbReference type="Proteomes" id="UP000218113"/>
    </source>
</evidence>
<evidence type="ECO:0000313" key="7">
    <source>
        <dbReference type="EMBL" id="PCI21818.1"/>
    </source>
</evidence>
<evidence type="ECO:0000256" key="2">
    <source>
        <dbReference type="ARBA" id="ARBA00023125"/>
    </source>
</evidence>
<evidence type="ECO:0000256" key="3">
    <source>
        <dbReference type="ARBA" id="ARBA00023172"/>
    </source>
</evidence>
<dbReference type="Proteomes" id="UP000218113">
    <property type="component" value="Unassembled WGS sequence"/>
</dbReference>
<keyword evidence="3" id="KW-0233">DNA recombination</keyword>
<gene>
    <name evidence="7" type="ORF">COB67_13805</name>
</gene>
<dbReference type="InterPro" id="IPR010998">
    <property type="entry name" value="Integrase_recombinase_N"/>
</dbReference>
<evidence type="ECO:0000256" key="1">
    <source>
        <dbReference type="ARBA" id="ARBA00022908"/>
    </source>
</evidence>
<dbReference type="Gene3D" id="1.10.443.10">
    <property type="entry name" value="Intergrase catalytic core"/>
    <property type="match status" value="1"/>
</dbReference>
<dbReference type="InterPro" id="IPR004107">
    <property type="entry name" value="Integrase_SAM-like_N"/>
</dbReference>
<dbReference type="Pfam" id="PF00589">
    <property type="entry name" value="Phage_integrase"/>
    <property type="match status" value="1"/>
</dbReference>
<dbReference type="EMBL" id="NVSR01000173">
    <property type="protein sequence ID" value="PCI21818.1"/>
    <property type="molecule type" value="Genomic_DNA"/>
</dbReference>
<protein>
    <recommendedName>
        <fullName evidence="9">Integrase</fullName>
    </recommendedName>
</protein>
<accession>A0A2A4SKT6</accession>
<proteinExistence type="predicted"/>
<dbReference type="GO" id="GO:0015074">
    <property type="term" value="P:DNA integration"/>
    <property type="evidence" value="ECO:0007669"/>
    <property type="project" value="UniProtKB-KW"/>
</dbReference>
<dbReference type="InterPro" id="IPR044068">
    <property type="entry name" value="CB"/>
</dbReference>
<dbReference type="GO" id="GO:0006310">
    <property type="term" value="P:DNA recombination"/>
    <property type="evidence" value="ECO:0007669"/>
    <property type="project" value="UniProtKB-KW"/>
</dbReference>
<evidence type="ECO:0008006" key="9">
    <source>
        <dbReference type="Google" id="ProtNLM"/>
    </source>
</evidence>
<keyword evidence="2 4" id="KW-0238">DNA-binding</keyword>
<dbReference type="InterPro" id="IPR011010">
    <property type="entry name" value="DNA_brk_join_enz"/>
</dbReference>
<reference evidence="8" key="1">
    <citation type="submission" date="2017-08" db="EMBL/GenBank/DDBJ databases">
        <title>A dynamic microbial community with high functional redundancy inhabits the cold, oxic subseafloor aquifer.</title>
        <authorList>
            <person name="Tully B.J."/>
            <person name="Wheat C.G."/>
            <person name="Glazer B.T."/>
            <person name="Huber J.A."/>
        </authorList>
    </citation>
    <scope>NUCLEOTIDE SEQUENCE [LARGE SCALE GENOMIC DNA]</scope>
</reference>
<feature type="domain" description="Core-binding (CB)" evidence="6">
    <location>
        <begin position="1"/>
        <end position="72"/>
    </location>
</feature>
<dbReference type="Gene3D" id="1.10.150.130">
    <property type="match status" value="1"/>
</dbReference>
<dbReference type="CDD" id="cd00397">
    <property type="entry name" value="DNA_BRE_C"/>
    <property type="match status" value="1"/>
</dbReference>
<dbReference type="PROSITE" id="PS51900">
    <property type="entry name" value="CB"/>
    <property type="match status" value="1"/>
</dbReference>